<reference evidence="1 2" key="1">
    <citation type="submission" date="2019-09" db="EMBL/GenBank/DDBJ databases">
        <title>Pararcticibacter amylolyticus gen. nov., sp. nov., isolated from a rottenly hemp rope, and reclassification of Pedobacter tournemirensis as Pararcticibacter tournemirensis comb. nov.</title>
        <authorList>
            <person name="Cai Y."/>
        </authorList>
    </citation>
    <scope>NUCLEOTIDE SEQUENCE [LARGE SCALE GENOMIC DNA]</scope>
    <source>
        <strain evidence="1 2">TF5-37.2-LB10</strain>
    </source>
</reference>
<proteinExistence type="predicted"/>
<protein>
    <submittedName>
        <fullName evidence="1">RHS repeat-associated core domain-containing protein</fullName>
    </submittedName>
</protein>
<dbReference type="PANTHER" id="PTHR32305:SF15">
    <property type="entry name" value="PROTEIN RHSA-RELATED"/>
    <property type="match status" value="1"/>
</dbReference>
<keyword evidence="2" id="KW-1185">Reference proteome</keyword>
<name>A0A5M9GQR2_9SPHI</name>
<dbReference type="Proteomes" id="UP000322918">
    <property type="component" value="Unassembled WGS sequence"/>
</dbReference>
<dbReference type="RefSeq" id="WP_141815141.1">
    <property type="nucleotide sequence ID" value="NZ_VFPL01000001.1"/>
</dbReference>
<dbReference type="NCBIfam" id="TIGR03696">
    <property type="entry name" value="Rhs_assc_core"/>
    <property type="match status" value="1"/>
</dbReference>
<comment type="caution">
    <text evidence="1">The sequence shown here is derived from an EMBL/GenBank/DDBJ whole genome shotgun (WGS) entry which is preliminary data.</text>
</comment>
<dbReference type="EMBL" id="VWNE01000045">
    <property type="protein sequence ID" value="KAA8476149.1"/>
    <property type="molecule type" value="Genomic_DNA"/>
</dbReference>
<evidence type="ECO:0000313" key="1">
    <source>
        <dbReference type="EMBL" id="KAA8476149.1"/>
    </source>
</evidence>
<accession>A0A5M9GQR2</accession>
<dbReference type="OrthoDB" id="1191296at2"/>
<gene>
    <name evidence="1" type="ORF">F1649_20385</name>
</gene>
<dbReference type="InterPro" id="IPR050708">
    <property type="entry name" value="T6SS_VgrG/RHS"/>
</dbReference>
<dbReference type="Gene3D" id="2.180.10.10">
    <property type="entry name" value="RHS repeat-associated core"/>
    <property type="match status" value="1"/>
</dbReference>
<dbReference type="InterPro" id="IPR022385">
    <property type="entry name" value="Rhs_assc_core"/>
</dbReference>
<sequence length="357" mass="40533">MVYVKNASGANVDAIHFDHGVIRKQADGYMVNYFLNDHQGSTRVVVDGNDAVLEKNDYYLFGARHERNDYLASDNRYKYNSKEEQIVGDVGFLDYGARMYDAEIARWNAVDPLAEKGFRLSPYVYCNNNPIRFLDPDGRWFDDDNEETAEELEKKIDKRTKKLLKQIARLEKNGKDVGDRRERISELNKSKSDIAAMRDDKVHEFRYALTPDNRPLTTPQNDGSVVTMYHDGTTGSMLHETRHGGQVVTGEINFVKASDGAWIPGSEYGVNDEMSSYKAQYSYNGSLDYEIHAGVIDPKFFPVLLQFGGQSLARRSITNINQITPAVINSMGEGSIFVGQKYVYPAQFIKPKQWNSN</sequence>
<evidence type="ECO:0000313" key="2">
    <source>
        <dbReference type="Proteomes" id="UP000322918"/>
    </source>
</evidence>
<dbReference type="AlphaFoldDB" id="A0A5M9GQR2"/>
<dbReference type="PANTHER" id="PTHR32305">
    <property type="match status" value="1"/>
</dbReference>
<organism evidence="1 2">
    <name type="scientific">Arcticibacter tournemirensis</name>
    <dbReference type="NCBI Taxonomy" id="699437"/>
    <lineage>
        <taxon>Bacteria</taxon>
        <taxon>Pseudomonadati</taxon>
        <taxon>Bacteroidota</taxon>
        <taxon>Sphingobacteriia</taxon>
        <taxon>Sphingobacteriales</taxon>
        <taxon>Sphingobacteriaceae</taxon>
        <taxon>Arcticibacter</taxon>
    </lineage>
</organism>